<evidence type="ECO:0000313" key="2">
    <source>
        <dbReference type="EMBL" id="GHO89319.1"/>
    </source>
</evidence>
<keyword evidence="1" id="KW-0732">Signal</keyword>
<evidence type="ECO:0000256" key="1">
    <source>
        <dbReference type="SAM" id="SignalP"/>
    </source>
</evidence>
<proteinExistence type="predicted"/>
<dbReference type="Proteomes" id="UP000635565">
    <property type="component" value="Unassembled WGS sequence"/>
</dbReference>
<comment type="caution">
    <text evidence="2">The sequence shown here is derived from an EMBL/GenBank/DDBJ whole genome shotgun (WGS) entry which is preliminary data.</text>
</comment>
<accession>A0ABQ3VUL3</accession>
<reference evidence="2 3" key="1">
    <citation type="journal article" date="2021" name="Int. J. Syst. Evol. Microbiol.">
        <title>Reticulibacter mediterranei gen. nov., sp. nov., within the new family Reticulibacteraceae fam. nov., and Ktedonospora formicarum gen. nov., sp. nov., Ktedonobacter robiniae sp. nov., Dictyobacter formicarum sp. nov. and Dictyobacter arantiisoli sp. nov., belonging to the class Ktedonobacteria.</title>
        <authorList>
            <person name="Yabe S."/>
            <person name="Zheng Y."/>
            <person name="Wang C.M."/>
            <person name="Sakai Y."/>
            <person name="Abe K."/>
            <person name="Yokota A."/>
            <person name="Donadio S."/>
            <person name="Cavaletti L."/>
            <person name="Monciardini P."/>
        </authorList>
    </citation>
    <scope>NUCLEOTIDE SEQUENCE [LARGE SCALE GENOMIC DNA]</scope>
    <source>
        <strain evidence="2 3">SOSP1-9</strain>
    </source>
</reference>
<dbReference type="EMBL" id="BNJJ01000034">
    <property type="protein sequence ID" value="GHO89319.1"/>
    <property type="molecule type" value="Genomic_DNA"/>
</dbReference>
<keyword evidence="3" id="KW-1185">Reference proteome</keyword>
<protein>
    <submittedName>
        <fullName evidence="2">Uncharacterized protein</fullName>
    </submittedName>
</protein>
<evidence type="ECO:0000313" key="3">
    <source>
        <dbReference type="Proteomes" id="UP000635565"/>
    </source>
</evidence>
<name>A0ABQ3VUL3_9CHLR</name>
<gene>
    <name evidence="2" type="ORF">KSZ_73250</name>
</gene>
<feature type="chain" id="PRO_5046929969" evidence="1">
    <location>
        <begin position="19"/>
        <end position="177"/>
    </location>
</feature>
<sequence length="177" mass="19261">MIVSLMCFTSCTTNINTAAVIPVATPTAIHTVSAGLSQTNFSFSDKEQQHYQLQSAATISKLRHGHKEFTIDIVDAERSLIIVFYGYTGPATYTLTNQINGGDVRITLDKQYWDLALIPSLSCSLVIQTDEPTTSPGIDHMRGKFTCPTLPAGHSNISRHAVAIDNGQFDISINVES</sequence>
<feature type="signal peptide" evidence="1">
    <location>
        <begin position="1"/>
        <end position="18"/>
    </location>
</feature>
<organism evidence="2 3">
    <name type="scientific">Dictyobacter formicarum</name>
    <dbReference type="NCBI Taxonomy" id="2778368"/>
    <lineage>
        <taxon>Bacteria</taxon>
        <taxon>Bacillati</taxon>
        <taxon>Chloroflexota</taxon>
        <taxon>Ktedonobacteria</taxon>
        <taxon>Ktedonobacterales</taxon>
        <taxon>Dictyobacteraceae</taxon>
        <taxon>Dictyobacter</taxon>
    </lineage>
</organism>